<dbReference type="GO" id="GO:0046872">
    <property type="term" value="F:metal ion binding"/>
    <property type="evidence" value="ECO:0007669"/>
    <property type="project" value="UniProtKB-KW"/>
</dbReference>
<evidence type="ECO:0008006" key="5">
    <source>
        <dbReference type="Google" id="ProtNLM"/>
    </source>
</evidence>
<gene>
    <name evidence="3" type="ORF">BHF68_09815</name>
</gene>
<evidence type="ECO:0000313" key="4">
    <source>
        <dbReference type="Proteomes" id="UP000094296"/>
    </source>
</evidence>
<dbReference type="CDD" id="cd03416">
    <property type="entry name" value="CbiX_SirB_N"/>
    <property type="match status" value="1"/>
</dbReference>
<name>A0A1E5FZV8_9FIRM</name>
<protein>
    <recommendedName>
        <fullName evidence="5">Cobalamin biosynthesis protein CbiX</fullName>
    </recommendedName>
</protein>
<keyword evidence="1" id="KW-0479">Metal-binding</keyword>
<keyword evidence="4" id="KW-1185">Reference proteome</keyword>
<dbReference type="PANTHER" id="PTHR33542:SF3">
    <property type="entry name" value="SIROHYDROCHLORIN FERROCHELATASE, CHLOROPLASTIC"/>
    <property type="match status" value="1"/>
</dbReference>
<dbReference type="Pfam" id="PF01903">
    <property type="entry name" value="CbiX"/>
    <property type="match status" value="1"/>
</dbReference>
<organism evidence="3 4">
    <name type="scientific">Desulfuribacillus alkaliarsenatis</name>
    <dbReference type="NCBI Taxonomy" id="766136"/>
    <lineage>
        <taxon>Bacteria</taxon>
        <taxon>Bacillati</taxon>
        <taxon>Bacillota</taxon>
        <taxon>Desulfuribacillia</taxon>
        <taxon>Desulfuribacillales</taxon>
        <taxon>Desulfuribacillaceae</taxon>
        <taxon>Desulfuribacillus</taxon>
    </lineage>
</organism>
<dbReference type="RefSeq" id="WP_069643953.1">
    <property type="nucleotide sequence ID" value="NZ_MIJE01000033.1"/>
</dbReference>
<keyword evidence="2" id="KW-0456">Lyase</keyword>
<dbReference type="PANTHER" id="PTHR33542">
    <property type="entry name" value="SIROHYDROCHLORIN FERROCHELATASE, CHLOROPLASTIC"/>
    <property type="match status" value="1"/>
</dbReference>
<dbReference type="InterPro" id="IPR050963">
    <property type="entry name" value="Sirohydro_Cobaltochel/CbiX"/>
</dbReference>
<comment type="caution">
    <text evidence="3">The sequence shown here is derived from an EMBL/GenBank/DDBJ whole genome shotgun (WGS) entry which is preliminary data.</text>
</comment>
<dbReference type="Gene3D" id="3.40.50.1400">
    <property type="match status" value="1"/>
</dbReference>
<dbReference type="InterPro" id="IPR002762">
    <property type="entry name" value="CbiX-like"/>
</dbReference>
<dbReference type="EMBL" id="MIJE01000033">
    <property type="protein sequence ID" value="OEF96033.1"/>
    <property type="molecule type" value="Genomic_DNA"/>
</dbReference>
<proteinExistence type="predicted"/>
<reference evidence="3 4" key="1">
    <citation type="submission" date="2016-09" db="EMBL/GenBank/DDBJ databases">
        <title>Draft genome sequence for the type strain of Desulfuribacillus alkaliarsenatis AHT28, an obligately anaerobic, sulfidogenic bacterium isolated from Russian soda lake sediments.</title>
        <authorList>
            <person name="Abin C.A."/>
            <person name="Hollibaugh J.T."/>
        </authorList>
    </citation>
    <scope>NUCLEOTIDE SEQUENCE [LARGE SCALE GENOMIC DNA]</scope>
    <source>
        <strain evidence="3 4">AHT28</strain>
    </source>
</reference>
<evidence type="ECO:0000313" key="3">
    <source>
        <dbReference type="EMBL" id="OEF96033.1"/>
    </source>
</evidence>
<sequence length="120" mass="13678">MKKIVILLGHGSRNVDSINEQKELYKLIAAAMPDYEIRNAFLQLCSPKFENILNEVIEANYNSIIVVPIFLFAGNHVQSDIPEIITDFKEKHPNIEIVLTKHIGADNKLVELVQQRILNI</sequence>
<dbReference type="GO" id="GO:0016829">
    <property type="term" value="F:lyase activity"/>
    <property type="evidence" value="ECO:0007669"/>
    <property type="project" value="UniProtKB-KW"/>
</dbReference>
<dbReference type="Proteomes" id="UP000094296">
    <property type="component" value="Unassembled WGS sequence"/>
</dbReference>
<evidence type="ECO:0000256" key="1">
    <source>
        <dbReference type="ARBA" id="ARBA00022723"/>
    </source>
</evidence>
<dbReference type="STRING" id="766136.BHF68_09815"/>
<dbReference type="AlphaFoldDB" id="A0A1E5FZV8"/>
<accession>A0A1E5FZV8</accession>
<dbReference type="SUPFAM" id="SSF53800">
    <property type="entry name" value="Chelatase"/>
    <property type="match status" value="1"/>
</dbReference>
<evidence type="ECO:0000256" key="2">
    <source>
        <dbReference type="ARBA" id="ARBA00023239"/>
    </source>
</evidence>